<feature type="transmembrane region" description="Helical" evidence="7">
    <location>
        <begin position="55"/>
        <end position="76"/>
    </location>
</feature>
<dbReference type="GO" id="GO:0005886">
    <property type="term" value="C:plasma membrane"/>
    <property type="evidence" value="ECO:0007669"/>
    <property type="project" value="UniProtKB-SubCell"/>
</dbReference>
<feature type="domain" description="MrpA C-terminal/MbhE" evidence="9">
    <location>
        <begin position="123"/>
        <end position="175"/>
    </location>
</feature>
<protein>
    <submittedName>
        <fullName evidence="10">Cation:proton antiporter</fullName>
    </submittedName>
</protein>
<dbReference type="EMBL" id="NEDJ01000007">
    <property type="protein sequence ID" value="OSP10048.1"/>
    <property type="molecule type" value="Genomic_DNA"/>
</dbReference>
<evidence type="ECO:0000256" key="6">
    <source>
        <dbReference type="ARBA" id="ARBA00023136"/>
    </source>
</evidence>
<evidence type="ECO:0000256" key="2">
    <source>
        <dbReference type="ARBA" id="ARBA00022448"/>
    </source>
</evidence>
<dbReference type="InterPro" id="IPR050616">
    <property type="entry name" value="CPA3_Na-H_Antiporter_A"/>
</dbReference>
<keyword evidence="2" id="KW-0813">Transport</keyword>
<evidence type="ECO:0000256" key="7">
    <source>
        <dbReference type="SAM" id="Phobius"/>
    </source>
</evidence>
<organism evidence="10 11">
    <name type="scientific">Halorubrum ezzemoulense DSM 17463</name>
    <dbReference type="NCBI Taxonomy" id="1121945"/>
    <lineage>
        <taxon>Archaea</taxon>
        <taxon>Methanobacteriati</taxon>
        <taxon>Methanobacteriota</taxon>
        <taxon>Stenosarchaea group</taxon>
        <taxon>Halobacteria</taxon>
        <taxon>Halobacteriales</taxon>
        <taxon>Haloferacaceae</taxon>
        <taxon>Halorubrum</taxon>
    </lineage>
</organism>
<evidence type="ECO:0000256" key="1">
    <source>
        <dbReference type="ARBA" id="ARBA00004651"/>
    </source>
</evidence>
<feature type="transmembrane region" description="Helical" evidence="7">
    <location>
        <begin position="88"/>
        <end position="110"/>
    </location>
</feature>
<reference evidence="10 11" key="1">
    <citation type="submission" date="2017-04" db="EMBL/GenBank/DDBJ databases">
        <title>MLSA of the genus Halorubrum.</title>
        <authorList>
            <person name="De La Haba R."/>
            <person name="Sanchez-Porro C."/>
            <person name="Infante-Dominguez C."/>
            <person name="Ventosa A."/>
        </authorList>
    </citation>
    <scope>NUCLEOTIDE SEQUENCE [LARGE SCALE GENOMIC DNA]</scope>
    <source>
        <strain evidence="10 11">DSM 17463</strain>
    </source>
</reference>
<name>A0A1X4HA64_HALEZ</name>
<comment type="subcellular location">
    <subcellularLocation>
        <location evidence="1">Cell membrane</location>
        <topology evidence="1">Multi-pass membrane protein</topology>
    </subcellularLocation>
</comment>
<keyword evidence="3" id="KW-1003">Cell membrane</keyword>
<keyword evidence="6 7" id="KW-0472">Membrane</keyword>
<evidence type="ECO:0000313" key="10">
    <source>
        <dbReference type="EMBL" id="OSP10048.1"/>
    </source>
</evidence>
<dbReference type="eggNOG" id="arCOG03077">
    <property type="taxonomic scope" value="Archaea"/>
</dbReference>
<evidence type="ECO:0000256" key="5">
    <source>
        <dbReference type="ARBA" id="ARBA00022989"/>
    </source>
</evidence>
<dbReference type="Gene3D" id="1.20.120.1200">
    <property type="entry name" value="NADH-ubiquinone/plastoquinone oxidoreductase chain 6, subunit NuoJ"/>
    <property type="match status" value="1"/>
</dbReference>
<proteinExistence type="predicted"/>
<evidence type="ECO:0000259" key="8">
    <source>
        <dbReference type="Pfam" id="PF13244"/>
    </source>
</evidence>
<gene>
    <name evidence="10" type="ORF">B9H04_03585</name>
</gene>
<dbReference type="RefSeq" id="WP_049930020.1">
    <property type="nucleotide sequence ID" value="NZ_ATXS01000001.1"/>
</dbReference>
<evidence type="ECO:0000256" key="3">
    <source>
        <dbReference type="ARBA" id="ARBA00022475"/>
    </source>
</evidence>
<dbReference type="InterPro" id="IPR025383">
    <property type="entry name" value="MrpA_C/MbhD"/>
</dbReference>
<comment type="caution">
    <text evidence="10">The sequence shown here is derived from an EMBL/GenBank/DDBJ whole genome shotgun (WGS) entry which is preliminary data.</text>
</comment>
<evidence type="ECO:0000259" key="9">
    <source>
        <dbReference type="Pfam" id="PF20501"/>
    </source>
</evidence>
<dbReference type="GeneID" id="301359244"/>
<dbReference type="STRING" id="1121945.GCA_000421805_00675"/>
<dbReference type="PANTHER" id="PTHR43373">
    <property type="entry name" value="NA(+)/H(+) ANTIPORTER SUBUNIT"/>
    <property type="match status" value="1"/>
</dbReference>
<keyword evidence="5 7" id="KW-1133">Transmembrane helix</keyword>
<dbReference type="InterPro" id="IPR042106">
    <property type="entry name" value="Nuo/plastoQ_OxRdtase_6_NuoJ"/>
</dbReference>
<keyword evidence="4 7" id="KW-0812">Transmembrane</keyword>
<dbReference type="Pfam" id="PF13244">
    <property type="entry name" value="MbhD"/>
    <property type="match status" value="1"/>
</dbReference>
<dbReference type="Proteomes" id="UP000193587">
    <property type="component" value="Unassembled WGS sequence"/>
</dbReference>
<dbReference type="Pfam" id="PF20501">
    <property type="entry name" value="MbhE"/>
    <property type="match status" value="1"/>
</dbReference>
<accession>A0A1X4HA64</accession>
<dbReference type="PANTHER" id="PTHR43373:SF1">
    <property type="entry name" value="NA(+)_H(+) ANTIPORTER SUBUNIT A"/>
    <property type="match status" value="1"/>
</dbReference>
<dbReference type="InterPro" id="IPR046806">
    <property type="entry name" value="MrpA_C/MbhE"/>
</dbReference>
<evidence type="ECO:0000313" key="11">
    <source>
        <dbReference type="Proteomes" id="UP000193587"/>
    </source>
</evidence>
<evidence type="ECO:0000256" key="4">
    <source>
        <dbReference type="ARBA" id="ARBA00022692"/>
    </source>
</evidence>
<feature type="domain" description="MrpA C-terminal/MbhD" evidence="8">
    <location>
        <begin position="12"/>
        <end position="76"/>
    </location>
</feature>
<dbReference type="NCBIfam" id="NF009159">
    <property type="entry name" value="PRK12504.1"/>
    <property type="match status" value="1"/>
</dbReference>
<dbReference type="AlphaFoldDB" id="A0A1X4HA64"/>
<feature type="transmembrane region" description="Helical" evidence="7">
    <location>
        <begin position="30"/>
        <end position="48"/>
    </location>
</feature>
<sequence length="179" mass="18403">MTLSLIEAVLLVFVLGCAVGAALLKDTLAAVMAFAAYSLGVSVLWLVLQAPDVGLTEAAVGAGIMTVLFLLALSNTASPDVDRLFESIGWQTAALVAGFVLLVGATVPALPAIGDPNSAVVGGEVTQYYLENAYDQTEVKNAVTAVLAAYRGFDTLGEGVVVFSAVVVTLSVLRREVVA</sequence>